<dbReference type="InterPro" id="IPR001196">
    <property type="entry name" value="Ribosomal_uL15_CS"/>
</dbReference>
<dbReference type="PANTHER" id="PTHR12934:SF11">
    <property type="entry name" value="LARGE RIBOSOMAL SUBUNIT PROTEIN UL15M"/>
    <property type="match status" value="1"/>
</dbReference>
<evidence type="ECO:0000256" key="6">
    <source>
        <dbReference type="SAM" id="MobiDB-lite"/>
    </source>
</evidence>
<dbReference type="GO" id="GO:0022625">
    <property type="term" value="C:cytosolic large ribosomal subunit"/>
    <property type="evidence" value="ECO:0007669"/>
    <property type="project" value="TreeGrafter"/>
</dbReference>
<dbReference type="NCBIfam" id="TIGR01071">
    <property type="entry name" value="rplO_bact"/>
    <property type="match status" value="1"/>
</dbReference>
<dbReference type="GO" id="GO:0003735">
    <property type="term" value="F:structural constituent of ribosome"/>
    <property type="evidence" value="ECO:0007669"/>
    <property type="project" value="InterPro"/>
</dbReference>
<accession>F4GKL2</accession>
<dbReference type="KEGG" id="scc:Spico_1697"/>
<dbReference type="AlphaFoldDB" id="F4GKL2"/>
<feature type="domain" description="Large ribosomal subunit protein uL15/eL18" evidence="7">
    <location>
        <begin position="74"/>
        <end position="142"/>
    </location>
</feature>
<dbReference type="Proteomes" id="UP000007939">
    <property type="component" value="Chromosome"/>
</dbReference>
<dbReference type="PANTHER" id="PTHR12934">
    <property type="entry name" value="50S RIBOSOMAL PROTEIN L15"/>
    <property type="match status" value="1"/>
</dbReference>
<dbReference type="EMBL" id="CP002659">
    <property type="protein sequence ID" value="AEC02895.1"/>
    <property type="molecule type" value="Genomic_DNA"/>
</dbReference>
<dbReference type="InterPro" id="IPR005749">
    <property type="entry name" value="Ribosomal_uL15_bac-type"/>
</dbReference>
<dbReference type="Gene3D" id="3.100.10.10">
    <property type="match status" value="1"/>
</dbReference>
<evidence type="ECO:0000256" key="4">
    <source>
        <dbReference type="HAMAP-Rule" id="MF_01341"/>
    </source>
</evidence>
<comment type="function">
    <text evidence="4">Binds to the 23S rRNA.</text>
</comment>
<feature type="region of interest" description="Disordered" evidence="6">
    <location>
        <begin position="15"/>
        <end position="48"/>
    </location>
</feature>
<reference evidence="9" key="1">
    <citation type="submission" date="2011-04" db="EMBL/GenBank/DDBJ databases">
        <title>The complete genome of Spirochaeta coccoides DSM 17374.</title>
        <authorList>
            <person name="Lucas S."/>
            <person name="Copeland A."/>
            <person name="Lapidus A."/>
            <person name="Bruce D."/>
            <person name="Goodwin L."/>
            <person name="Pitluck S."/>
            <person name="Peters L."/>
            <person name="Kyrpides N."/>
            <person name="Mavromatis K."/>
            <person name="Pagani I."/>
            <person name="Ivanova N."/>
            <person name="Ovchinnikova G."/>
            <person name="Lu M."/>
            <person name="Detter J.C."/>
            <person name="Tapia R."/>
            <person name="Han C."/>
            <person name="Land M."/>
            <person name="Hauser L."/>
            <person name="Markowitz V."/>
            <person name="Cheng J.-F."/>
            <person name="Hugenholtz P."/>
            <person name="Woyke T."/>
            <person name="Wu D."/>
            <person name="Spring S."/>
            <person name="Schroeder M."/>
            <person name="Brambilla E."/>
            <person name="Klenk H.-P."/>
            <person name="Eisen J.A."/>
        </authorList>
    </citation>
    <scope>NUCLEOTIDE SEQUENCE [LARGE SCALE GENOMIC DNA]</scope>
    <source>
        <strain evidence="9">ATCC BAA-1237 / DSM 17374 / SPN1</strain>
    </source>
</reference>
<dbReference type="RefSeq" id="WP_013740288.1">
    <property type="nucleotide sequence ID" value="NC_015436.1"/>
</dbReference>
<protein>
    <recommendedName>
        <fullName evidence="4">Large ribosomal subunit protein uL15</fullName>
    </recommendedName>
</protein>
<evidence type="ECO:0000313" key="8">
    <source>
        <dbReference type="EMBL" id="AEC02895.1"/>
    </source>
</evidence>
<evidence type="ECO:0000256" key="2">
    <source>
        <dbReference type="ARBA" id="ARBA00022980"/>
    </source>
</evidence>
<dbReference type="OrthoDB" id="9810293at2"/>
<keyword evidence="4" id="KW-0699">rRNA-binding</keyword>
<dbReference type="HAMAP" id="MF_01341">
    <property type="entry name" value="Ribosomal_uL15"/>
    <property type="match status" value="1"/>
</dbReference>
<dbReference type="GO" id="GO:0019843">
    <property type="term" value="F:rRNA binding"/>
    <property type="evidence" value="ECO:0007669"/>
    <property type="project" value="UniProtKB-UniRule"/>
</dbReference>
<dbReference type="PROSITE" id="PS00475">
    <property type="entry name" value="RIBOSOMAL_L15"/>
    <property type="match status" value="1"/>
</dbReference>
<dbReference type="InterPro" id="IPR036227">
    <property type="entry name" value="Ribosomal_uL15/eL18_sf"/>
</dbReference>
<feature type="compositionally biased region" description="Gly residues" evidence="6">
    <location>
        <begin position="39"/>
        <end position="48"/>
    </location>
</feature>
<dbReference type="InterPro" id="IPR030878">
    <property type="entry name" value="Ribosomal_uL15"/>
</dbReference>
<keyword evidence="4" id="KW-0694">RNA-binding</keyword>
<evidence type="ECO:0000259" key="7">
    <source>
        <dbReference type="Pfam" id="PF00828"/>
    </source>
</evidence>
<sequence length="144" mass="15416">MAQISAPFGANTKKKIVGRGYGSKGRHSGRGNNGQNARSGGGVRPGFEGGQMPLYRRIARRGFSNFPFKVEYEVVSLDDISLRYENGETVNPQSLKERGLLKGHDALAKILSNGELTKKVIVEGVKLSAGAAEKVTAVGGEIRE</sequence>
<keyword evidence="3 4" id="KW-0687">Ribonucleoprotein</keyword>
<evidence type="ECO:0000256" key="3">
    <source>
        <dbReference type="ARBA" id="ARBA00023274"/>
    </source>
</evidence>
<name>F4GKL2_PARC1</name>
<evidence type="ECO:0000256" key="1">
    <source>
        <dbReference type="ARBA" id="ARBA00007320"/>
    </source>
</evidence>
<comment type="subunit">
    <text evidence="4">Part of the 50S ribosomal subunit.</text>
</comment>
<gene>
    <name evidence="4" type="primary">rplO</name>
    <name evidence="8" type="ordered locus">Spico_1697</name>
</gene>
<dbReference type="STRING" id="760011.Spico_1697"/>
<keyword evidence="2 4" id="KW-0689">Ribosomal protein</keyword>
<organism evidence="8 9">
    <name type="scientific">Parasphaerochaeta coccoides (strain ATCC BAA-1237 / DSM 17374 / SPN1)</name>
    <name type="common">Sphaerochaeta coccoides</name>
    <dbReference type="NCBI Taxonomy" id="760011"/>
    <lineage>
        <taxon>Bacteria</taxon>
        <taxon>Pseudomonadati</taxon>
        <taxon>Spirochaetota</taxon>
        <taxon>Spirochaetia</taxon>
        <taxon>Spirochaetales</taxon>
        <taxon>Sphaerochaetaceae</taxon>
        <taxon>Parasphaerochaeta</taxon>
    </lineage>
</organism>
<keyword evidence="9" id="KW-1185">Reference proteome</keyword>
<evidence type="ECO:0000256" key="5">
    <source>
        <dbReference type="RuleBase" id="RU003888"/>
    </source>
</evidence>
<dbReference type="SUPFAM" id="SSF52080">
    <property type="entry name" value="Ribosomal proteins L15p and L18e"/>
    <property type="match status" value="1"/>
</dbReference>
<reference evidence="8 9" key="2">
    <citation type="journal article" date="2012" name="Stand. Genomic Sci.">
        <title>Complete genome sequence of the termite hindgut bacterium Spirochaeta coccoides type strain (SPN1(T)), reclassification in the genus Sphaerochaeta as Sphaerochaeta coccoides comb. nov. and emendations of the family Spirochaetaceae and the genus Sphaerochaeta.</title>
        <authorList>
            <person name="Abt B."/>
            <person name="Han C."/>
            <person name="Scheuner C."/>
            <person name="Lu M."/>
            <person name="Lapidus A."/>
            <person name="Nolan M."/>
            <person name="Lucas S."/>
            <person name="Hammon N."/>
            <person name="Deshpande S."/>
            <person name="Cheng J.F."/>
            <person name="Tapia R."/>
            <person name="Goodwin L.A."/>
            <person name="Pitluck S."/>
            <person name="Liolios K."/>
            <person name="Pagani I."/>
            <person name="Ivanova N."/>
            <person name="Mavromatis K."/>
            <person name="Mikhailova N."/>
            <person name="Huntemann M."/>
            <person name="Pati A."/>
            <person name="Chen A."/>
            <person name="Palaniappan K."/>
            <person name="Land M."/>
            <person name="Hauser L."/>
            <person name="Brambilla E.M."/>
            <person name="Rohde M."/>
            <person name="Spring S."/>
            <person name="Gronow S."/>
            <person name="Goker M."/>
            <person name="Woyke T."/>
            <person name="Bristow J."/>
            <person name="Eisen J.A."/>
            <person name="Markowitz V."/>
            <person name="Hugenholtz P."/>
            <person name="Kyrpides N.C."/>
            <person name="Klenk H.P."/>
            <person name="Detter J.C."/>
        </authorList>
    </citation>
    <scope>NUCLEOTIDE SEQUENCE [LARGE SCALE GENOMIC DNA]</scope>
    <source>
        <strain evidence="9">ATCC BAA-1237 / DSM 17374 / SPN1</strain>
    </source>
</reference>
<evidence type="ECO:0000313" key="9">
    <source>
        <dbReference type="Proteomes" id="UP000007939"/>
    </source>
</evidence>
<dbReference type="InterPro" id="IPR021131">
    <property type="entry name" value="Ribosomal_uL15/eL18"/>
</dbReference>
<dbReference type="Pfam" id="PF00828">
    <property type="entry name" value="Ribosomal_L27A"/>
    <property type="match status" value="1"/>
</dbReference>
<proteinExistence type="inferred from homology"/>
<dbReference type="eggNOG" id="COG0200">
    <property type="taxonomic scope" value="Bacteria"/>
</dbReference>
<dbReference type="GO" id="GO:0006412">
    <property type="term" value="P:translation"/>
    <property type="evidence" value="ECO:0007669"/>
    <property type="project" value="UniProtKB-UniRule"/>
</dbReference>
<dbReference type="HOGENOM" id="CLU_055188_4_2_12"/>
<comment type="similarity">
    <text evidence="1 4 5">Belongs to the universal ribosomal protein uL15 family.</text>
</comment>